<dbReference type="InterPro" id="IPR011053">
    <property type="entry name" value="Single_hybrid_motif"/>
</dbReference>
<dbReference type="InterPro" id="IPR001078">
    <property type="entry name" value="2-oxoacid_DH_actylTfrase"/>
</dbReference>
<feature type="domain" description="Lipoyl-binding" evidence="13">
    <location>
        <begin position="2"/>
        <end position="77"/>
    </location>
</feature>
<evidence type="ECO:0000256" key="6">
    <source>
        <dbReference type="ARBA" id="ARBA00022532"/>
    </source>
</evidence>
<keyword evidence="16" id="KW-1185">Reference proteome</keyword>
<name>A0ABQ1PAH9_9GAMM</name>
<evidence type="ECO:0000259" key="13">
    <source>
        <dbReference type="PROSITE" id="PS50968"/>
    </source>
</evidence>
<comment type="function">
    <text evidence="1 11">E2 component of the 2-oxoglutarate dehydrogenase (OGDH) complex which catalyzes the second step in the conversion of 2-oxoglutarate to succinyl-CoA and CO(2).</text>
</comment>
<dbReference type="Gene3D" id="3.30.559.10">
    <property type="entry name" value="Chloramphenicol acetyltransferase-like domain"/>
    <property type="match status" value="1"/>
</dbReference>
<organism evidence="15 16">
    <name type="scientific">Halopseudomonas salina</name>
    <dbReference type="NCBI Taxonomy" id="1323744"/>
    <lineage>
        <taxon>Bacteria</taxon>
        <taxon>Pseudomonadati</taxon>
        <taxon>Pseudomonadota</taxon>
        <taxon>Gammaproteobacteria</taxon>
        <taxon>Pseudomonadales</taxon>
        <taxon>Pseudomonadaceae</taxon>
        <taxon>Halopseudomonas</taxon>
    </lineage>
</organism>
<dbReference type="Gene3D" id="2.40.50.100">
    <property type="match status" value="1"/>
</dbReference>
<dbReference type="PANTHER" id="PTHR43416:SF5">
    <property type="entry name" value="DIHYDROLIPOYLLYSINE-RESIDUE SUCCINYLTRANSFERASE COMPONENT OF 2-OXOGLUTARATE DEHYDROGENASE COMPLEX, MITOCHONDRIAL"/>
    <property type="match status" value="1"/>
</dbReference>
<keyword evidence="6 11" id="KW-0816">Tricarboxylic acid cycle</keyword>
<dbReference type="PROSITE" id="PS51826">
    <property type="entry name" value="PSBD"/>
    <property type="match status" value="1"/>
</dbReference>
<evidence type="ECO:0000256" key="4">
    <source>
        <dbReference type="ARBA" id="ARBA00012945"/>
    </source>
</evidence>
<dbReference type="Gene3D" id="4.10.320.10">
    <property type="entry name" value="E3-binding domain"/>
    <property type="match status" value="1"/>
</dbReference>
<dbReference type="Pfam" id="PF00364">
    <property type="entry name" value="Biotin_lipoyl"/>
    <property type="match status" value="1"/>
</dbReference>
<dbReference type="Pfam" id="PF02817">
    <property type="entry name" value="E3_binding"/>
    <property type="match status" value="1"/>
</dbReference>
<sequence>MAIEIKAPTFPESVADGTVATWHKQPGDAVKRDELIVDIETDKVVMEVLAEADGVLGDIVKGEGETVLSGELLGSLNDGASATPKESAKEEPKAASQPADAEKSAAQDAKPSGEEPMLSPAARKIAEENGLAPADIEGTGKGGRVTKEDVMNAVEAKKNAPAKAPAEAAKPAAKAGAVDNAALAEGDRVEKRVPMTRLRARIAERLVDAQSSMAMLTTFNEVNMKPIMDLRSKYKELFEKKHNGVRLGFMSFFVKAATEALKRYPAVNASIDGGDVVYHGYQDIGVAVSSDRGLVVPILRNTEYMSLATIEGTIADFGRKAKDGKLSMEDMTGGTFTISNGGVFGSLLSSPIVNPPQAAILGMHKIQERPMAEKGQVVILPMMYLALSYDHRLIDGKEAVSFLVAIKELLEDPARLLLDI</sequence>
<proteinExistence type="inferred from homology"/>
<dbReference type="PROSITE" id="PS50968">
    <property type="entry name" value="BIOTINYL_LIPOYL"/>
    <property type="match status" value="1"/>
</dbReference>
<dbReference type="InterPro" id="IPR036625">
    <property type="entry name" value="E3-bd_dom_sf"/>
</dbReference>
<dbReference type="EC" id="2.3.1.61" evidence="4 11"/>
<evidence type="ECO:0000256" key="8">
    <source>
        <dbReference type="ARBA" id="ARBA00022823"/>
    </source>
</evidence>
<comment type="pathway">
    <text evidence="2 11">Amino-acid degradation; L-lysine degradation via saccharopine pathway; glutaryl-CoA from L-lysine: step 6/6.</text>
</comment>
<dbReference type="SUPFAM" id="SSF52777">
    <property type="entry name" value="CoA-dependent acyltransferases"/>
    <property type="match status" value="1"/>
</dbReference>
<dbReference type="SUPFAM" id="SSF51230">
    <property type="entry name" value="Single hybrid motif"/>
    <property type="match status" value="1"/>
</dbReference>
<evidence type="ECO:0000256" key="12">
    <source>
        <dbReference type="SAM" id="MobiDB-lite"/>
    </source>
</evidence>
<evidence type="ECO:0000256" key="1">
    <source>
        <dbReference type="ARBA" id="ARBA00004052"/>
    </source>
</evidence>
<evidence type="ECO:0000256" key="7">
    <source>
        <dbReference type="ARBA" id="ARBA00022679"/>
    </source>
</evidence>
<comment type="cofactor">
    <cofactor evidence="11">
        <name>(R)-lipoate</name>
        <dbReference type="ChEBI" id="CHEBI:83088"/>
    </cofactor>
    <text evidence="11">Binds 1 lipoyl cofactor covalently.</text>
</comment>
<feature type="region of interest" description="Disordered" evidence="12">
    <location>
        <begin position="72"/>
        <end position="119"/>
    </location>
</feature>
<feature type="domain" description="Peripheral subunit-binding (PSBD)" evidence="14">
    <location>
        <begin position="117"/>
        <end position="154"/>
    </location>
</feature>
<evidence type="ECO:0000256" key="2">
    <source>
        <dbReference type="ARBA" id="ARBA00005145"/>
    </source>
</evidence>
<gene>
    <name evidence="15" type="primary">sucB</name>
    <name evidence="15" type="ORF">GCM10007418_07360</name>
</gene>
<accession>A0ABQ1PAH9</accession>
<comment type="catalytic activity">
    <reaction evidence="10 11">
        <text>N(6)-[(R)-dihydrolipoyl]-L-lysyl-[protein] + succinyl-CoA = N(6)-[(R)-S(8)-succinyldihydrolipoyl]-L-lysyl-[protein] + CoA</text>
        <dbReference type="Rhea" id="RHEA:15213"/>
        <dbReference type="Rhea" id="RHEA-COMP:10475"/>
        <dbReference type="Rhea" id="RHEA-COMP:20092"/>
        <dbReference type="ChEBI" id="CHEBI:57287"/>
        <dbReference type="ChEBI" id="CHEBI:57292"/>
        <dbReference type="ChEBI" id="CHEBI:83100"/>
        <dbReference type="ChEBI" id="CHEBI:83120"/>
        <dbReference type="EC" id="2.3.1.61"/>
    </reaction>
</comment>
<evidence type="ECO:0000256" key="5">
    <source>
        <dbReference type="ARBA" id="ARBA00019511"/>
    </source>
</evidence>
<dbReference type="Pfam" id="PF00198">
    <property type="entry name" value="2-oxoacid_dh"/>
    <property type="match status" value="1"/>
</dbReference>
<evidence type="ECO:0000313" key="15">
    <source>
        <dbReference type="EMBL" id="GGC90150.1"/>
    </source>
</evidence>
<evidence type="ECO:0000313" key="16">
    <source>
        <dbReference type="Proteomes" id="UP000638188"/>
    </source>
</evidence>
<dbReference type="InterPro" id="IPR050537">
    <property type="entry name" value="2-oxoacid_dehydrogenase"/>
</dbReference>
<dbReference type="SUPFAM" id="SSF47005">
    <property type="entry name" value="Peripheral subunit-binding domain of 2-oxo acid dehydrogenase complex"/>
    <property type="match status" value="1"/>
</dbReference>
<keyword evidence="7 11" id="KW-0808">Transferase</keyword>
<protein>
    <recommendedName>
        <fullName evidence="5 11">Dihydrolipoyllysine-residue succinyltransferase component of 2-oxoglutarate dehydrogenase complex</fullName>
        <ecNumber evidence="4 11">2.3.1.61</ecNumber>
    </recommendedName>
    <alternativeName>
        <fullName evidence="11">2-oxoglutarate dehydrogenase complex component E2</fullName>
    </alternativeName>
</protein>
<reference evidence="16" key="1">
    <citation type="journal article" date="2019" name="Int. J. Syst. Evol. Microbiol.">
        <title>The Global Catalogue of Microorganisms (GCM) 10K type strain sequencing project: providing services to taxonomists for standard genome sequencing and annotation.</title>
        <authorList>
            <consortium name="The Broad Institute Genomics Platform"/>
            <consortium name="The Broad Institute Genome Sequencing Center for Infectious Disease"/>
            <person name="Wu L."/>
            <person name="Ma J."/>
        </authorList>
    </citation>
    <scope>NUCLEOTIDE SEQUENCE [LARGE SCALE GENOMIC DNA]</scope>
    <source>
        <strain evidence="16">CGMCC 1.12482</strain>
    </source>
</reference>
<evidence type="ECO:0000256" key="11">
    <source>
        <dbReference type="RuleBase" id="RU361138"/>
    </source>
</evidence>
<keyword evidence="8 11" id="KW-0450">Lipoyl</keyword>
<dbReference type="InterPro" id="IPR006255">
    <property type="entry name" value="SucB"/>
</dbReference>
<dbReference type="InterPro" id="IPR004167">
    <property type="entry name" value="PSBD"/>
</dbReference>
<dbReference type="InterPro" id="IPR003016">
    <property type="entry name" value="2-oxoA_DH_lipoyl-BS"/>
</dbReference>
<dbReference type="PROSITE" id="PS00189">
    <property type="entry name" value="LIPOYL"/>
    <property type="match status" value="1"/>
</dbReference>
<dbReference type="EMBL" id="BMFF01000001">
    <property type="protein sequence ID" value="GGC90150.1"/>
    <property type="molecule type" value="Genomic_DNA"/>
</dbReference>
<dbReference type="InterPro" id="IPR023213">
    <property type="entry name" value="CAT-like_dom_sf"/>
</dbReference>
<dbReference type="NCBIfam" id="TIGR01347">
    <property type="entry name" value="sucB"/>
    <property type="match status" value="1"/>
</dbReference>
<dbReference type="RefSeq" id="WP_150277189.1">
    <property type="nucleotide sequence ID" value="NZ_BMFF01000001.1"/>
</dbReference>
<dbReference type="InterPro" id="IPR000089">
    <property type="entry name" value="Biotin_lipoyl"/>
</dbReference>
<dbReference type="NCBIfam" id="NF004309">
    <property type="entry name" value="PRK05704.1"/>
    <property type="match status" value="1"/>
</dbReference>
<evidence type="ECO:0000256" key="9">
    <source>
        <dbReference type="ARBA" id="ARBA00023315"/>
    </source>
</evidence>
<evidence type="ECO:0000256" key="3">
    <source>
        <dbReference type="ARBA" id="ARBA00007317"/>
    </source>
</evidence>
<evidence type="ECO:0000256" key="10">
    <source>
        <dbReference type="ARBA" id="ARBA00052761"/>
    </source>
</evidence>
<comment type="similarity">
    <text evidence="3 11">Belongs to the 2-oxoacid dehydrogenase family.</text>
</comment>
<evidence type="ECO:0000259" key="14">
    <source>
        <dbReference type="PROSITE" id="PS51826"/>
    </source>
</evidence>
<keyword evidence="9 11" id="KW-0012">Acyltransferase</keyword>
<dbReference type="Proteomes" id="UP000638188">
    <property type="component" value="Unassembled WGS sequence"/>
</dbReference>
<comment type="caution">
    <text evidence="15">The sequence shown here is derived from an EMBL/GenBank/DDBJ whole genome shotgun (WGS) entry which is preliminary data.</text>
</comment>
<dbReference type="CDD" id="cd06849">
    <property type="entry name" value="lipoyl_domain"/>
    <property type="match status" value="1"/>
</dbReference>
<dbReference type="PANTHER" id="PTHR43416">
    <property type="entry name" value="DIHYDROLIPOYLLYSINE-RESIDUE SUCCINYLTRANSFERASE COMPONENT OF 2-OXOGLUTARATE DEHYDROGENASE COMPLEX, MITOCHONDRIAL-RELATED"/>
    <property type="match status" value="1"/>
</dbReference>